<name>I0YJ26_COCSC</name>
<comment type="caution">
    <text evidence="3">The sequence shown here is derived from an EMBL/GenBank/DDBJ whole genome shotgun (WGS) entry which is preliminary data.</text>
</comment>
<feature type="coiled-coil region" evidence="1">
    <location>
        <begin position="836"/>
        <end position="986"/>
    </location>
</feature>
<feature type="coiled-coil region" evidence="1">
    <location>
        <begin position="510"/>
        <end position="565"/>
    </location>
</feature>
<feature type="coiled-coil region" evidence="1">
    <location>
        <begin position="1044"/>
        <end position="1166"/>
    </location>
</feature>
<dbReference type="GeneID" id="17036306"/>
<proteinExistence type="predicted"/>
<feature type="coiled-coil region" evidence="1">
    <location>
        <begin position="656"/>
        <end position="718"/>
    </location>
</feature>
<feature type="coiled-coil region" evidence="1">
    <location>
        <begin position="394"/>
        <end position="476"/>
    </location>
</feature>
<reference evidence="3 4" key="1">
    <citation type="journal article" date="2012" name="Genome Biol.">
        <title>The genome of the polar eukaryotic microalga coccomyxa subellipsoidea reveals traits of cold adaptation.</title>
        <authorList>
            <person name="Blanc G."/>
            <person name="Agarkova I."/>
            <person name="Grimwood J."/>
            <person name="Kuo A."/>
            <person name="Brueggeman A."/>
            <person name="Dunigan D."/>
            <person name="Gurnon J."/>
            <person name="Ladunga I."/>
            <person name="Lindquist E."/>
            <person name="Lucas S."/>
            <person name="Pangilinan J."/>
            <person name="Proschold T."/>
            <person name="Salamov A."/>
            <person name="Schmutz J."/>
            <person name="Weeks D."/>
            <person name="Yamada T."/>
            <person name="Claverie J.M."/>
            <person name="Grigoriev I."/>
            <person name="Van Etten J."/>
            <person name="Lomsadze A."/>
            <person name="Borodovsky M."/>
        </authorList>
    </citation>
    <scope>NUCLEOTIDE SEQUENCE [LARGE SCALE GENOMIC DNA]</scope>
    <source>
        <strain evidence="3 4">C-169</strain>
    </source>
</reference>
<evidence type="ECO:0000256" key="2">
    <source>
        <dbReference type="SAM" id="MobiDB-lite"/>
    </source>
</evidence>
<feature type="region of interest" description="Disordered" evidence="2">
    <location>
        <begin position="1344"/>
        <end position="1371"/>
    </location>
</feature>
<feature type="coiled-coil region" evidence="1">
    <location>
        <begin position="162"/>
        <end position="225"/>
    </location>
</feature>
<feature type="coiled-coil region" evidence="1">
    <location>
        <begin position="1221"/>
        <end position="1276"/>
    </location>
</feature>
<dbReference type="STRING" id="574566.I0YJ26"/>
<dbReference type="OrthoDB" id="521165at2759"/>
<dbReference type="Proteomes" id="UP000007264">
    <property type="component" value="Unassembled WGS sequence"/>
</dbReference>
<sequence>MIEELCSVSSSPSLDSLPGAFHKVGSTLDTSVGDLHNTAAQHRIVGNDHNSSSSSSYSGSSVLFDLSDNQSDVLRALSRGVQLKENQQPLLALQSSQAGAALVPLEKNSFQDVAEREQLVARWATHDSAQAVLDVAYATERALQELEFEMQLQGPGTPMVRLEEATQHAGHLQEANQALAEERDALSQQLSHQRYIEAQQAAQSLEEARAAAAQLHAQNAQLLDERGQLLHALAAARQQLQQQAAGDAERQTLMRRAADAEKATCALLEQHAREAAMLGERHRAGMEHLQALREAESQHAQRAEQALTSARQELSQRAERCADLERALEQATADARAAAQRELTDVSAQLAAERERSAAAERAREAAAAIAKIEADRVKCALEKEIQQIRAAAAAEFKEEANAAKDRAIQQERLAHEQKLQKVREAAKADLQRALAAKDREAQKSTETIVKLEALARAERQKAAAAETRLATEQKRAEATLEAERAVSRQAACAASTGVSEARRHASNEAHRLKTRLAAAGKKAADAREEANALAVRLQESEVARQEAAADLQRCYEEAALLQAQLSSLAASCREGADCRVQRLIAQLQQCSDGLRKIHACAQEAMLEESINPSDDGTVKDPSPLTVARADSQQNPIHCGEAQIWVRPEEDGDDTLASAVEAVMALAELAKRAQREEVQQRERAGAAEAALQQQRRAVQEARARSAALEIRAAEAQRGFADRAAAADARFEELLRQAGALLFSAQLYPYFGRAETARLQSEAAALEQRLADGLCINLATTAADAGAARDALAATDAAAADAAAARDALASAEAAAAGRAAEVEALSSRLAAADAREAARQEELARTEAQLAGARERLAAAEAARADVGARSLLQAQTALLKAEGRLSEQAADINRLQQRLAMANADAGTIQALKIDLEAAESRASEQKSELTKLRHDLSETEAKCADAWDLERQRRQDNETLEADMEAARDQLAAAKSRQQALLADVALLTAAVEASASLLEATLQPGLASAIVLPEAAVGDPPNVLGTTTEENSHPEGEVESAQDVEATAARVRNAAQSATAQIAALRADLESTASERERAAATAVGLGLALARAESEAAAAAAESDRERAETERRLREGRKKMEELAAALEGCRVLLRQSQEEGVNLQATCELLRERLQTAEKRAGKASTLSGLFQAAELKVALEAAHKEGEEARGRLSDADKALSQARAESVRRCSQNRTLLGKLAAAQERAKKAEEVAESSKLHIAELDAQLAQLQDTVKRLQHNCKLQESHIPAHALQMLEAAEGSLVEARRAAVATAERGDRLSAERDAAMRQVAALQAALAGLEAREAALSWTAQQLQHSAAQREDPRGTAEGPGEICGGDHADCSSCAAKAERISELR</sequence>
<evidence type="ECO:0000313" key="3">
    <source>
        <dbReference type="EMBL" id="EIE18395.1"/>
    </source>
</evidence>
<keyword evidence="1" id="KW-0175">Coiled coil</keyword>
<evidence type="ECO:0000313" key="4">
    <source>
        <dbReference type="Proteomes" id="UP000007264"/>
    </source>
</evidence>
<evidence type="ECO:0000256" key="1">
    <source>
        <dbReference type="SAM" id="Coils"/>
    </source>
</evidence>
<organism evidence="3 4">
    <name type="scientific">Coccomyxa subellipsoidea (strain C-169)</name>
    <name type="common">Green microalga</name>
    <dbReference type="NCBI Taxonomy" id="574566"/>
    <lineage>
        <taxon>Eukaryota</taxon>
        <taxon>Viridiplantae</taxon>
        <taxon>Chlorophyta</taxon>
        <taxon>core chlorophytes</taxon>
        <taxon>Trebouxiophyceae</taxon>
        <taxon>Trebouxiophyceae incertae sedis</taxon>
        <taxon>Coccomyxaceae</taxon>
        <taxon>Coccomyxa</taxon>
        <taxon>Coccomyxa subellipsoidea</taxon>
    </lineage>
</organism>
<gene>
    <name evidence="3" type="ORF">COCSUDRAFT_60359</name>
</gene>
<dbReference type="KEGG" id="csl:COCSUDRAFT_60359"/>
<dbReference type="RefSeq" id="XP_005642939.1">
    <property type="nucleotide sequence ID" value="XM_005642882.1"/>
</dbReference>
<protein>
    <submittedName>
        <fullName evidence="3">Uncharacterized protein</fullName>
    </submittedName>
</protein>
<feature type="coiled-coil region" evidence="1">
    <location>
        <begin position="286"/>
        <end position="356"/>
    </location>
</feature>
<keyword evidence="4" id="KW-1185">Reference proteome</keyword>
<dbReference type="EMBL" id="AGSI01000024">
    <property type="protein sequence ID" value="EIE18395.1"/>
    <property type="molecule type" value="Genomic_DNA"/>
</dbReference>
<accession>I0YJ26</accession>